<comment type="caution">
    <text evidence="2">The sequence shown here is derived from an EMBL/GenBank/DDBJ whole genome shotgun (WGS) entry which is preliminary data.</text>
</comment>
<reference evidence="2" key="2">
    <citation type="submission" date="2023-06" db="EMBL/GenBank/DDBJ databases">
        <authorList>
            <consortium name="Lawrence Berkeley National Laboratory"/>
            <person name="Haridas S."/>
            <person name="Hensen N."/>
            <person name="Bonometti L."/>
            <person name="Westerberg I."/>
            <person name="Brannstrom I.O."/>
            <person name="Guillou S."/>
            <person name="Cros-Aarteil S."/>
            <person name="Calhoun S."/>
            <person name="Kuo A."/>
            <person name="Mondo S."/>
            <person name="Pangilinan J."/>
            <person name="Riley R."/>
            <person name="Labutti K."/>
            <person name="Andreopoulos B."/>
            <person name="Lipzen A."/>
            <person name="Chen C."/>
            <person name="Yanf M."/>
            <person name="Daum C."/>
            <person name="Ng V."/>
            <person name="Clum A."/>
            <person name="Steindorff A."/>
            <person name="Ohm R."/>
            <person name="Martin F."/>
            <person name="Silar P."/>
            <person name="Natvig D."/>
            <person name="Lalanne C."/>
            <person name="Gautier V."/>
            <person name="Ament-Velasquez S.L."/>
            <person name="Kruys A."/>
            <person name="Hutchinson M.I."/>
            <person name="Powell A.J."/>
            <person name="Barry K."/>
            <person name="Miller A.N."/>
            <person name="Grigoriev I.V."/>
            <person name="Debuchy R."/>
            <person name="Gladieux P."/>
            <person name="Thoren M.H."/>
            <person name="Johannesson H."/>
        </authorList>
    </citation>
    <scope>NUCLEOTIDE SEQUENCE</scope>
    <source>
        <strain evidence="2">CBS 958.72</strain>
    </source>
</reference>
<evidence type="ECO:0000313" key="2">
    <source>
        <dbReference type="EMBL" id="KAK3360808.1"/>
    </source>
</evidence>
<accession>A0AAE0JS38</accession>
<evidence type="ECO:0000313" key="3">
    <source>
        <dbReference type="Proteomes" id="UP001287356"/>
    </source>
</evidence>
<dbReference type="Proteomes" id="UP001287356">
    <property type="component" value="Unassembled WGS sequence"/>
</dbReference>
<feature type="compositionally biased region" description="Low complexity" evidence="1">
    <location>
        <begin position="1"/>
        <end position="14"/>
    </location>
</feature>
<sequence>MPGTTATMPAATMPSSGHARSGSDGPQCLGRRHVGSDLATLPTITAATIGRTGYPSVSSLSSSSDDEDDGDRRRTQTTVLARAGFHVLLVRAATPSMSVFMRSDTRVPRQHGRLDEDSAAQALLASYPPFHFYCKACFYAQLLTPGEGAGGREPTNDRGTPRPEHKRKHPDSYDDRNSKHRRLDDQRRGIDSKRDKKTRKEKEKPKISP</sequence>
<evidence type="ECO:0000256" key="1">
    <source>
        <dbReference type="SAM" id="MobiDB-lite"/>
    </source>
</evidence>
<keyword evidence="3" id="KW-1185">Reference proteome</keyword>
<dbReference type="EMBL" id="JAULSN010000014">
    <property type="protein sequence ID" value="KAK3360808.1"/>
    <property type="molecule type" value="Genomic_DNA"/>
</dbReference>
<name>A0AAE0JS38_9PEZI</name>
<gene>
    <name evidence="2" type="ORF">B0T24DRAFT_692772</name>
</gene>
<feature type="compositionally biased region" description="Basic and acidic residues" evidence="1">
    <location>
        <begin position="170"/>
        <end position="209"/>
    </location>
</feature>
<feature type="compositionally biased region" description="Basic and acidic residues" evidence="1">
    <location>
        <begin position="154"/>
        <end position="163"/>
    </location>
</feature>
<dbReference type="AlphaFoldDB" id="A0AAE0JS38"/>
<feature type="region of interest" description="Disordered" evidence="1">
    <location>
        <begin position="1"/>
        <end position="34"/>
    </location>
</feature>
<protein>
    <submittedName>
        <fullName evidence="2">Uncharacterized protein</fullName>
    </submittedName>
</protein>
<feature type="region of interest" description="Disordered" evidence="1">
    <location>
        <begin position="54"/>
        <end position="74"/>
    </location>
</feature>
<reference evidence="2" key="1">
    <citation type="journal article" date="2023" name="Mol. Phylogenet. Evol.">
        <title>Genome-scale phylogeny and comparative genomics of the fungal order Sordariales.</title>
        <authorList>
            <person name="Hensen N."/>
            <person name="Bonometti L."/>
            <person name="Westerberg I."/>
            <person name="Brannstrom I.O."/>
            <person name="Guillou S."/>
            <person name="Cros-Aarteil S."/>
            <person name="Calhoun S."/>
            <person name="Haridas S."/>
            <person name="Kuo A."/>
            <person name="Mondo S."/>
            <person name="Pangilinan J."/>
            <person name="Riley R."/>
            <person name="LaButti K."/>
            <person name="Andreopoulos B."/>
            <person name="Lipzen A."/>
            <person name="Chen C."/>
            <person name="Yan M."/>
            <person name="Daum C."/>
            <person name="Ng V."/>
            <person name="Clum A."/>
            <person name="Steindorff A."/>
            <person name="Ohm R.A."/>
            <person name="Martin F."/>
            <person name="Silar P."/>
            <person name="Natvig D.O."/>
            <person name="Lalanne C."/>
            <person name="Gautier V."/>
            <person name="Ament-Velasquez S.L."/>
            <person name="Kruys A."/>
            <person name="Hutchinson M.I."/>
            <person name="Powell A.J."/>
            <person name="Barry K."/>
            <person name="Miller A.N."/>
            <person name="Grigoriev I.V."/>
            <person name="Debuchy R."/>
            <person name="Gladieux P."/>
            <person name="Hiltunen Thoren M."/>
            <person name="Johannesson H."/>
        </authorList>
    </citation>
    <scope>NUCLEOTIDE SEQUENCE</scope>
    <source>
        <strain evidence="2">CBS 958.72</strain>
    </source>
</reference>
<proteinExistence type="predicted"/>
<feature type="region of interest" description="Disordered" evidence="1">
    <location>
        <begin position="145"/>
        <end position="209"/>
    </location>
</feature>
<organism evidence="2 3">
    <name type="scientific">Lasiosphaeria ovina</name>
    <dbReference type="NCBI Taxonomy" id="92902"/>
    <lineage>
        <taxon>Eukaryota</taxon>
        <taxon>Fungi</taxon>
        <taxon>Dikarya</taxon>
        <taxon>Ascomycota</taxon>
        <taxon>Pezizomycotina</taxon>
        <taxon>Sordariomycetes</taxon>
        <taxon>Sordariomycetidae</taxon>
        <taxon>Sordariales</taxon>
        <taxon>Lasiosphaeriaceae</taxon>
        <taxon>Lasiosphaeria</taxon>
    </lineage>
</organism>